<dbReference type="EMBL" id="MT144197">
    <property type="protein sequence ID" value="QJA50467.1"/>
    <property type="molecule type" value="Genomic_DNA"/>
</dbReference>
<reference evidence="1" key="1">
    <citation type="submission" date="2020-03" db="EMBL/GenBank/DDBJ databases">
        <title>The deep terrestrial virosphere.</title>
        <authorList>
            <person name="Holmfeldt K."/>
            <person name="Nilsson E."/>
            <person name="Simone D."/>
            <person name="Lopez-Fernandez M."/>
            <person name="Wu X."/>
            <person name="de Brujin I."/>
            <person name="Lundin D."/>
            <person name="Andersson A."/>
            <person name="Bertilsson S."/>
            <person name="Dopson M."/>
        </authorList>
    </citation>
    <scope>NUCLEOTIDE SEQUENCE</scope>
    <source>
        <strain evidence="1">TM448A01781</strain>
    </source>
</reference>
<name>A0A6H1ZT23_9ZZZZ</name>
<accession>A0A6H1ZT23</accession>
<organism evidence="1">
    <name type="scientific">viral metagenome</name>
    <dbReference type="NCBI Taxonomy" id="1070528"/>
    <lineage>
        <taxon>unclassified sequences</taxon>
        <taxon>metagenomes</taxon>
        <taxon>organismal metagenomes</taxon>
    </lineage>
</organism>
<dbReference type="AlphaFoldDB" id="A0A6H1ZT23"/>
<protein>
    <submittedName>
        <fullName evidence="1">Uncharacterized protein</fullName>
    </submittedName>
</protein>
<evidence type="ECO:0000313" key="1">
    <source>
        <dbReference type="EMBL" id="QJA50467.1"/>
    </source>
</evidence>
<sequence>MKEAREYLLKHGFVFTLRGNMRRTGKDIAVQGSYKKHKNLGKVNIEFTGEISYVHQLNPWYMHSGFDSPKAWFDTATKMHKGKLPLYLFRVDMIYPEMEPALKKMKKAIENPNILKEMASPECYVLTSRELQAISPKNISRKILEVVKEGATLRKNLQF</sequence>
<proteinExistence type="predicted"/>
<gene>
    <name evidence="1" type="ORF">TM448A01781_0010</name>
</gene>